<feature type="signal peptide" evidence="2">
    <location>
        <begin position="1"/>
        <end position="32"/>
    </location>
</feature>
<proteinExistence type="predicted"/>
<reference evidence="3" key="1">
    <citation type="journal article" date="2020" name="Stud. Mycol.">
        <title>101 Dothideomycetes genomes: a test case for predicting lifestyles and emergence of pathogens.</title>
        <authorList>
            <person name="Haridas S."/>
            <person name="Albert R."/>
            <person name="Binder M."/>
            <person name="Bloem J."/>
            <person name="Labutti K."/>
            <person name="Salamov A."/>
            <person name="Andreopoulos B."/>
            <person name="Baker S."/>
            <person name="Barry K."/>
            <person name="Bills G."/>
            <person name="Bluhm B."/>
            <person name="Cannon C."/>
            <person name="Castanera R."/>
            <person name="Culley D."/>
            <person name="Daum C."/>
            <person name="Ezra D."/>
            <person name="Gonzalez J."/>
            <person name="Henrissat B."/>
            <person name="Kuo A."/>
            <person name="Liang C."/>
            <person name="Lipzen A."/>
            <person name="Lutzoni F."/>
            <person name="Magnuson J."/>
            <person name="Mondo S."/>
            <person name="Nolan M."/>
            <person name="Ohm R."/>
            <person name="Pangilinan J."/>
            <person name="Park H.-J."/>
            <person name="Ramirez L."/>
            <person name="Alfaro M."/>
            <person name="Sun H."/>
            <person name="Tritt A."/>
            <person name="Yoshinaga Y."/>
            <person name="Zwiers L.-H."/>
            <person name="Turgeon B."/>
            <person name="Goodwin S."/>
            <person name="Spatafora J."/>
            <person name="Crous P."/>
            <person name="Grigoriev I."/>
        </authorList>
    </citation>
    <scope>NUCLEOTIDE SEQUENCE</scope>
    <source>
        <strain evidence="3">SCOH1-5</strain>
    </source>
</reference>
<keyword evidence="2" id="KW-0732">Signal</keyword>
<keyword evidence="4" id="KW-1185">Reference proteome</keyword>
<name>A0A6A6EYE6_9PEZI</name>
<evidence type="ECO:0000256" key="1">
    <source>
        <dbReference type="SAM" id="MobiDB-lite"/>
    </source>
</evidence>
<accession>A0A6A6EYE6</accession>
<protein>
    <recommendedName>
        <fullName evidence="5">Hydrophobin</fullName>
    </recommendedName>
</protein>
<organism evidence="3 4">
    <name type="scientific">Cercospora zeae-maydis SCOH1-5</name>
    <dbReference type="NCBI Taxonomy" id="717836"/>
    <lineage>
        <taxon>Eukaryota</taxon>
        <taxon>Fungi</taxon>
        <taxon>Dikarya</taxon>
        <taxon>Ascomycota</taxon>
        <taxon>Pezizomycotina</taxon>
        <taxon>Dothideomycetes</taxon>
        <taxon>Dothideomycetidae</taxon>
        <taxon>Mycosphaerellales</taxon>
        <taxon>Mycosphaerellaceae</taxon>
        <taxon>Cercospora</taxon>
    </lineage>
</organism>
<dbReference type="Proteomes" id="UP000799539">
    <property type="component" value="Unassembled WGS sequence"/>
</dbReference>
<dbReference type="AlphaFoldDB" id="A0A6A6EYE6"/>
<evidence type="ECO:0000313" key="4">
    <source>
        <dbReference type="Proteomes" id="UP000799539"/>
    </source>
</evidence>
<feature type="region of interest" description="Disordered" evidence="1">
    <location>
        <begin position="64"/>
        <end position="94"/>
    </location>
</feature>
<evidence type="ECO:0000313" key="3">
    <source>
        <dbReference type="EMBL" id="KAF2206735.1"/>
    </source>
</evidence>
<gene>
    <name evidence="3" type="ORF">CERZMDRAFT_89040</name>
</gene>
<evidence type="ECO:0000256" key="2">
    <source>
        <dbReference type="SAM" id="SignalP"/>
    </source>
</evidence>
<feature type="chain" id="PRO_5025444282" description="Hydrophobin" evidence="2">
    <location>
        <begin position="33"/>
        <end position="260"/>
    </location>
</feature>
<evidence type="ECO:0008006" key="5">
    <source>
        <dbReference type="Google" id="ProtNLM"/>
    </source>
</evidence>
<dbReference type="EMBL" id="ML992712">
    <property type="protein sequence ID" value="KAF2206735.1"/>
    <property type="molecule type" value="Genomic_DNA"/>
</dbReference>
<sequence>MLAAVLLSSCSPALLLSCSPALLLSRSPTAHAGPFALLYSGCASISICSPSHALLLPTSSLGREIIPSPNDDDETQSPSMRHAGPTSQPYRSLHVKPSPAWADDTFTCLDMHFCCRDPPPRLRAAHAALPTHPVPCAGLPKPRLLVGLASQCLNAVLCTVPPPPPADENGAARECFCQRIRIDSASNQTHSTVVNLHCQTSTPCLPSLVPHFRSLRGTTLTPTYSISMTDPPTHMLSPRCQTERSVYRTQHGPVSTMWGG</sequence>